<dbReference type="InParanoid" id="A0A0J6WYE7"/>
<evidence type="ECO:0000256" key="3">
    <source>
        <dbReference type="ARBA" id="ARBA00024446"/>
    </source>
</evidence>
<organism evidence="4 5">
    <name type="scientific">Megasphaera cerevisiae DSM 20462</name>
    <dbReference type="NCBI Taxonomy" id="1122219"/>
    <lineage>
        <taxon>Bacteria</taxon>
        <taxon>Bacillati</taxon>
        <taxon>Bacillota</taxon>
        <taxon>Negativicutes</taxon>
        <taxon>Veillonellales</taxon>
        <taxon>Veillonellaceae</taxon>
        <taxon>Megasphaera</taxon>
    </lineage>
</organism>
<comment type="subcellular location">
    <subcellularLocation>
        <location evidence="1">Carboxysome</location>
    </subcellularLocation>
</comment>
<dbReference type="Pfam" id="PF03319">
    <property type="entry name" value="EutN_CcmL"/>
    <property type="match status" value="1"/>
</dbReference>
<name>A0A0J6WYE7_9FIRM</name>
<evidence type="ECO:0008006" key="6">
    <source>
        <dbReference type="Google" id="ProtNLM"/>
    </source>
</evidence>
<dbReference type="PATRIC" id="fig|1122219.3.peg.525"/>
<dbReference type="SUPFAM" id="SSF159133">
    <property type="entry name" value="EutN/CcmL-like"/>
    <property type="match status" value="1"/>
</dbReference>
<dbReference type="RefSeq" id="WP_048513851.1">
    <property type="nucleotide sequence ID" value="NZ_FUXD01000015.1"/>
</dbReference>
<evidence type="ECO:0000256" key="1">
    <source>
        <dbReference type="ARBA" id="ARBA00023587"/>
    </source>
</evidence>
<dbReference type="OrthoDB" id="196195at2"/>
<reference evidence="4 5" key="1">
    <citation type="submission" date="2015-06" db="EMBL/GenBank/DDBJ databases">
        <title>Draft genome sequence of beer spoilage bacterium Megasphaera cerevisiae type strain 20462.</title>
        <authorList>
            <person name="Kutumbaka K."/>
            <person name="Pasmowitz J."/>
            <person name="Mategko J."/>
            <person name="Reyes D."/>
            <person name="Friedrich A."/>
            <person name="Han S."/>
            <person name="Martens-Habbena W."/>
            <person name="Neal-McKinney J."/>
            <person name="Janagama H.K."/>
            <person name="Nadala C."/>
            <person name="Samadpour M."/>
        </authorList>
    </citation>
    <scope>NUCLEOTIDE SEQUENCE [LARGE SCALE GENOMIC DNA]</scope>
    <source>
        <strain evidence="4 5">DSM 20462</strain>
    </source>
</reference>
<accession>A0A0J6WYE7</accession>
<dbReference type="Proteomes" id="UP000036503">
    <property type="component" value="Unassembled WGS sequence"/>
</dbReference>
<dbReference type="AlphaFoldDB" id="A0A0J6WYE7"/>
<gene>
    <name evidence="4" type="ORF">AB840_05600</name>
</gene>
<evidence type="ECO:0000313" key="5">
    <source>
        <dbReference type="Proteomes" id="UP000036503"/>
    </source>
</evidence>
<dbReference type="GO" id="GO:0031470">
    <property type="term" value="C:carboxysome"/>
    <property type="evidence" value="ECO:0007669"/>
    <property type="project" value="UniProtKB-SubCell"/>
</dbReference>
<proteinExistence type="predicted"/>
<dbReference type="InterPro" id="IPR004992">
    <property type="entry name" value="EutN_CcmL"/>
</dbReference>
<keyword evidence="5" id="KW-1185">Reference proteome</keyword>
<dbReference type="EMBL" id="LEKT01000013">
    <property type="protein sequence ID" value="KMO86897.1"/>
    <property type="molecule type" value="Genomic_DNA"/>
</dbReference>
<comment type="caution">
    <text evidence="4">The sequence shown here is derived from an EMBL/GenBank/DDBJ whole genome shotgun (WGS) entry which is preliminary data.</text>
</comment>
<protein>
    <recommendedName>
        <fullName evidence="6">Ethanolamine utilization protein EutN</fullName>
    </recommendedName>
</protein>
<evidence type="ECO:0000256" key="2">
    <source>
        <dbReference type="ARBA" id="ARBA00023669"/>
    </source>
</evidence>
<keyword evidence="3" id="KW-1283">Bacterial microcompartment</keyword>
<evidence type="ECO:0000313" key="4">
    <source>
        <dbReference type="EMBL" id="KMO86897.1"/>
    </source>
</evidence>
<sequence length="87" mass="9564">MIAAKVIASIEVAKRLNCLTGIQFVLAKILGGTDAGRLVIAADMGRVHVGERVIIRQENSDWQAFAHDKMPIDAVIIKCDSTTRYRL</sequence>
<dbReference type="PROSITE" id="PS51932">
    <property type="entry name" value="BMV"/>
    <property type="match status" value="1"/>
</dbReference>
<dbReference type="InterPro" id="IPR036677">
    <property type="entry name" value="EutN_CcmL_sf"/>
</dbReference>
<keyword evidence="2" id="KW-1282">Carboxysome</keyword>
<dbReference type="Gene3D" id="2.40.50.220">
    <property type="entry name" value="EutN/Ccml"/>
    <property type="match status" value="1"/>
</dbReference>